<dbReference type="Pfam" id="PF04402">
    <property type="entry name" value="SIMPL"/>
    <property type="match status" value="1"/>
</dbReference>
<accession>I0H9H9</accession>
<feature type="chain" id="PRO_5003627903" description="DUF541 domain-containing protein" evidence="2">
    <location>
        <begin position="36"/>
        <end position="301"/>
    </location>
</feature>
<proteinExistence type="predicted"/>
<dbReference type="EMBL" id="AP012319">
    <property type="protein sequence ID" value="BAL89666.1"/>
    <property type="molecule type" value="Genomic_DNA"/>
</dbReference>
<protein>
    <recommendedName>
        <fullName evidence="5">DUF541 domain-containing protein</fullName>
    </recommendedName>
</protein>
<evidence type="ECO:0000256" key="1">
    <source>
        <dbReference type="SAM" id="MobiDB-lite"/>
    </source>
</evidence>
<dbReference type="eggNOG" id="COG2968">
    <property type="taxonomic scope" value="Bacteria"/>
</dbReference>
<dbReference type="AlphaFoldDB" id="I0H9H9"/>
<dbReference type="Gene3D" id="3.30.110.170">
    <property type="entry name" value="Protein of unknown function (DUF541), domain 1"/>
    <property type="match status" value="1"/>
</dbReference>
<evidence type="ECO:0000313" key="4">
    <source>
        <dbReference type="Proteomes" id="UP000007882"/>
    </source>
</evidence>
<dbReference type="PATRIC" id="fig|512565.3.peg.4432"/>
<dbReference type="KEGG" id="ams:AMIS_44460"/>
<evidence type="ECO:0000256" key="2">
    <source>
        <dbReference type="SAM" id="SignalP"/>
    </source>
</evidence>
<dbReference type="STRING" id="512565.AMIS_44460"/>
<feature type="signal peptide" evidence="2">
    <location>
        <begin position="1"/>
        <end position="35"/>
    </location>
</feature>
<dbReference type="HOGENOM" id="CLU_080344_4_1_11"/>
<organism evidence="3 4">
    <name type="scientific">Actinoplanes missouriensis (strain ATCC 14538 / DSM 43046 / CBS 188.64 / JCM 3121 / NBRC 102363 / NCIMB 12654 / NRRL B-3342 / UNCC 431)</name>
    <dbReference type="NCBI Taxonomy" id="512565"/>
    <lineage>
        <taxon>Bacteria</taxon>
        <taxon>Bacillati</taxon>
        <taxon>Actinomycetota</taxon>
        <taxon>Actinomycetes</taxon>
        <taxon>Micromonosporales</taxon>
        <taxon>Micromonosporaceae</taxon>
        <taxon>Actinoplanes</taxon>
    </lineage>
</organism>
<reference evidence="3 4" key="1">
    <citation type="submission" date="2012-02" db="EMBL/GenBank/DDBJ databases">
        <title>Complete genome sequence of Actinoplanes missouriensis 431 (= NBRC 102363).</title>
        <authorList>
            <person name="Ohnishi Y."/>
            <person name="Ishikawa J."/>
            <person name="Sekine M."/>
            <person name="Hosoyama A."/>
            <person name="Harada T."/>
            <person name="Narita H."/>
            <person name="Hata T."/>
            <person name="Konno Y."/>
            <person name="Tutikane K."/>
            <person name="Fujita N."/>
            <person name="Horinouchi S."/>
            <person name="Hayakawa M."/>
        </authorList>
    </citation>
    <scope>NUCLEOTIDE SEQUENCE [LARGE SCALE GENOMIC DNA]</scope>
    <source>
        <strain evidence="4">ATCC 14538 / DSM 43046 / CBS 188.64 / JCM 3121 / NBRC 102363 / NCIMB 12654 / NRRL B-3342 / UNCC 431</strain>
    </source>
</reference>
<dbReference type="Gene3D" id="3.30.70.2970">
    <property type="entry name" value="Protein of unknown function (DUF541), domain 2"/>
    <property type="match status" value="1"/>
</dbReference>
<dbReference type="Proteomes" id="UP000007882">
    <property type="component" value="Chromosome"/>
</dbReference>
<dbReference type="InterPro" id="IPR052022">
    <property type="entry name" value="26kDa_periplasmic_antigen"/>
</dbReference>
<feature type="region of interest" description="Disordered" evidence="1">
    <location>
        <begin position="28"/>
        <end position="95"/>
    </location>
</feature>
<evidence type="ECO:0000313" key="3">
    <source>
        <dbReference type="EMBL" id="BAL89666.1"/>
    </source>
</evidence>
<name>I0H9H9_ACTM4</name>
<keyword evidence="2" id="KW-0732">Signal</keyword>
<dbReference type="InterPro" id="IPR007497">
    <property type="entry name" value="SIMPL/DUF541"/>
</dbReference>
<dbReference type="GO" id="GO:0006974">
    <property type="term" value="P:DNA damage response"/>
    <property type="evidence" value="ECO:0007669"/>
    <property type="project" value="TreeGrafter"/>
</dbReference>
<dbReference type="RefSeq" id="WP_014444560.1">
    <property type="nucleotide sequence ID" value="NC_017093.1"/>
</dbReference>
<gene>
    <name evidence="3" type="ordered locus">AMIS_44460</name>
</gene>
<dbReference type="PANTHER" id="PTHR34387:SF1">
    <property type="entry name" value="PERIPLASMIC IMMUNOGENIC PROTEIN"/>
    <property type="match status" value="1"/>
</dbReference>
<feature type="compositionally biased region" description="Low complexity" evidence="1">
    <location>
        <begin position="41"/>
        <end position="85"/>
    </location>
</feature>
<sequence>MGRVNKPRMAMPALVALATLAAPSAGLLGAHPASAAPPSPAAAEASAAAKAPAAAEAPAAAKAPAATEAPAATSPSSAAKAPAAPQGKAAHRSKDSVLVTGTGQVSGKPDTLSVNLGVEISAASVADAMSRANAAATRMRDALVKTGVEKVDLQTSDAGINPQRNDKGDITSYTVNQGLTAKIRNLPKAGATISAAIAAGGDAARLSGATFLIEDDAALLAEARKKAFADARAKAQLYAREAGRLLGRVIRVSEETPSYGRPYGQDMASALKAAADSAVPIEPGRQQLSVTVTVEWAFGKA</sequence>
<dbReference type="PANTHER" id="PTHR34387">
    <property type="entry name" value="SLR1258 PROTEIN"/>
    <property type="match status" value="1"/>
</dbReference>
<evidence type="ECO:0008006" key="5">
    <source>
        <dbReference type="Google" id="ProtNLM"/>
    </source>
</evidence>
<keyword evidence="4" id="KW-1185">Reference proteome</keyword>